<sequence>MGDRTARQQAPDCRSPTAQRLIHHLPLHQFTGNKVPRAMSPSFAGVSFVGDSSLSPSASVALPMAMSGYHVLVVNGYSRTKDTANGKCIRSKSFKIGGLRWFIAYYPNGYEEEDTSDMSFYLVLFEVNNVDPVTVYYTFSFLGQSQTLDLPLLVGASGCHKFATDEYWSLKCFMKRQNFEKSIHLKNDSFTISCHVSIIKNVNIGDAAASTRFVVVPPSDIQNHLYNLLQSQEGTDVTFQVGGEKFAAHRCVFAARSAVFKAQLFGPMKEGTTDTVVRIDDMEAKVFRLLLGYIYCDSVPEVDEELMLQHLLVAADKYDLPRLRLICEYKLCQCINADTVGTILELAEQHHCQGLKEACLYFLNSPANLQQVIMEAGGLDNLTSSSSSVLTELVAKLASSLKFDK</sequence>
<protein>
    <submittedName>
        <fullName evidence="5">Uncharacterized protein</fullName>
    </submittedName>
</protein>
<name>A0ABC8YD77_9POAL</name>
<dbReference type="SUPFAM" id="SSF54695">
    <property type="entry name" value="POZ domain"/>
    <property type="match status" value="1"/>
</dbReference>
<dbReference type="InterPro" id="IPR056423">
    <property type="entry name" value="BACK_BPM_SPOP"/>
</dbReference>
<dbReference type="CDD" id="cd18280">
    <property type="entry name" value="BTB_POZ_BPM_plant"/>
    <property type="match status" value="1"/>
</dbReference>
<dbReference type="SMART" id="SM00225">
    <property type="entry name" value="BTB"/>
    <property type="match status" value="1"/>
</dbReference>
<dbReference type="Pfam" id="PF22486">
    <property type="entry name" value="MATH_2"/>
    <property type="match status" value="1"/>
</dbReference>
<dbReference type="CDD" id="cd00121">
    <property type="entry name" value="MATH"/>
    <property type="match status" value="1"/>
</dbReference>
<dbReference type="EMBL" id="OZ075126">
    <property type="protein sequence ID" value="CAL4941965.1"/>
    <property type="molecule type" value="Genomic_DNA"/>
</dbReference>
<dbReference type="Gene3D" id="2.60.210.10">
    <property type="entry name" value="Apoptosis, Tumor Necrosis Factor Receptor Associated Protein 2, Chain A"/>
    <property type="match status" value="1"/>
</dbReference>
<dbReference type="Gene3D" id="3.30.710.10">
    <property type="entry name" value="Potassium Channel Kv1.1, Chain A"/>
    <property type="match status" value="1"/>
</dbReference>
<evidence type="ECO:0000259" key="4">
    <source>
        <dbReference type="PROSITE" id="PS50144"/>
    </source>
</evidence>
<accession>A0ABC8YD77</accession>
<proteinExistence type="inferred from homology"/>
<evidence type="ECO:0000259" key="3">
    <source>
        <dbReference type="PROSITE" id="PS50097"/>
    </source>
</evidence>
<reference evidence="5" key="1">
    <citation type="submission" date="2024-10" db="EMBL/GenBank/DDBJ databases">
        <authorList>
            <person name="Ryan C."/>
        </authorList>
    </citation>
    <scope>NUCLEOTIDE SEQUENCE [LARGE SCALE GENOMIC DNA]</scope>
</reference>
<comment type="pathway">
    <text evidence="1">Protein modification; protein ubiquitination.</text>
</comment>
<dbReference type="AlphaFoldDB" id="A0ABC8YD77"/>
<evidence type="ECO:0000313" key="5">
    <source>
        <dbReference type="EMBL" id="CAL4941965.1"/>
    </source>
</evidence>
<dbReference type="PANTHER" id="PTHR26379:SF295">
    <property type="entry name" value="OS10G0429651 PROTEIN"/>
    <property type="match status" value="1"/>
</dbReference>
<dbReference type="Pfam" id="PF24570">
    <property type="entry name" value="BACK_BPM_SPOP"/>
    <property type="match status" value="1"/>
</dbReference>
<evidence type="ECO:0000256" key="2">
    <source>
        <dbReference type="ARBA" id="ARBA00010846"/>
    </source>
</evidence>
<dbReference type="SUPFAM" id="SSF49599">
    <property type="entry name" value="TRAF domain-like"/>
    <property type="match status" value="1"/>
</dbReference>
<dbReference type="PROSITE" id="PS50097">
    <property type="entry name" value="BTB"/>
    <property type="match status" value="1"/>
</dbReference>
<dbReference type="PROSITE" id="PS50144">
    <property type="entry name" value="MATH"/>
    <property type="match status" value="1"/>
</dbReference>
<evidence type="ECO:0000256" key="1">
    <source>
        <dbReference type="ARBA" id="ARBA00004906"/>
    </source>
</evidence>
<organism evidence="5 6">
    <name type="scientific">Urochloa decumbens</name>
    <dbReference type="NCBI Taxonomy" id="240449"/>
    <lineage>
        <taxon>Eukaryota</taxon>
        <taxon>Viridiplantae</taxon>
        <taxon>Streptophyta</taxon>
        <taxon>Embryophyta</taxon>
        <taxon>Tracheophyta</taxon>
        <taxon>Spermatophyta</taxon>
        <taxon>Magnoliopsida</taxon>
        <taxon>Liliopsida</taxon>
        <taxon>Poales</taxon>
        <taxon>Poaceae</taxon>
        <taxon>PACMAD clade</taxon>
        <taxon>Panicoideae</taxon>
        <taxon>Panicodae</taxon>
        <taxon>Paniceae</taxon>
        <taxon>Melinidinae</taxon>
        <taxon>Urochloa</taxon>
    </lineage>
</organism>
<dbReference type="InterPro" id="IPR002083">
    <property type="entry name" value="MATH/TRAF_dom"/>
</dbReference>
<dbReference type="InterPro" id="IPR008974">
    <property type="entry name" value="TRAF-like"/>
</dbReference>
<dbReference type="InterPro" id="IPR000210">
    <property type="entry name" value="BTB/POZ_dom"/>
</dbReference>
<keyword evidence="6" id="KW-1185">Reference proteome</keyword>
<dbReference type="Pfam" id="PF00651">
    <property type="entry name" value="BTB"/>
    <property type="match status" value="1"/>
</dbReference>
<dbReference type="Proteomes" id="UP001497457">
    <property type="component" value="Chromosome 16b"/>
</dbReference>
<feature type="domain" description="BTB" evidence="3">
    <location>
        <begin position="235"/>
        <end position="303"/>
    </location>
</feature>
<dbReference type="InterPro" id="IPR011333">
    <property type="entry name" value="SKP1/BTB/POZ_sf"/>
</dbReference>
<comment type="similarity">
    <text evidence="2">Belongs to the Tdpoz family.</text>
</comment>
<dbReference type="Gene3D" id="1.25.40.420">
    <property type="match status" value="1"/>
</dbReference>
<feature type="domain" description="MATH" evidence="4">
    <location>
        <begin position="67"/>
        <end position="196"/>
    </location>
</feature>
<evidence type="ECO:0000313" key="6">
    <source>
        <dbReference type="Proteomes" id="UP001497457"/>
    </source>
</evidence>
<dbReference type="PANTHER" id="PTHR26379">
    <property type="entry name" value="BTB/POZ AND MATH DOMAIN-CONTAINING PROTEIN 1"/>
    <property type="match status" value="1"/>
</dbReference>
<dbReference type="InterPro" id="IPR045005">
    <property type="entry name" value="BPM1-6"/>
</dbReference>
<gene>
    <name evidence="5" type="ORF">URODEC1_LOCUS33314</name>
</gene>